<evidence type="ECO:0000313" key="2">
    <source>
        <dbReference type="Proteomes" id="UP001157502"/>
    </source>
</evidence>
<protein>
    <submittedName>
        <fullName evidence="1">Uncharacterized protein</fullName>
    </submittedName>
</protein>
<proteinExistence type="predicted"/>
<comment type="caution">
    <text evidence="1">The sequence shown here is derived from an EMBL/GenBank/DDBJ whole genome shotgun (WGS) entry which is preliminary data.</text>
</comment>
<sequence>MIFILDFSSSFPRRTLTELLKQPGEVGGVDGTGGHHPIGTNGISGRAPRSNNEHNHLNNAALSPLGPAMALSHPHNNLGLGFNKYTSLKAVDTTHYGQTRKKWLWSP</sequence>
<gene>
    <name evidence="1" type="ORF">DPEC_G00280170</name>
</gene>
<organism evidence="1 2">
    <name type="scientific">Dallia pectoralis</name>
    <name type="common">Alaska blackfish</name>
    <dbReference type="NCBI Taxonomy" id="75939"/>
    <lineage>
        <taxon>Eukaryota</taxon>
        <taxon>Metazoa</taxon>
        <taxon>Chordata</taxon>
        <taxon>Craniata</taxon>
        <taxon>Vertebrata</taxon>
        <taxon>Euteleostomi</taxon>
        <taxon>Actinopterygii</taxon>
        <taxon>Neopterygii</taxon>
        <taxon>Teleostei</taxon>
        <taxon>Protacanthopterygii</taxon>
        <taxon>Esociformes</taxon>
        <taxon>Umbridae</taxon>
        <taxon>Dallia</taxon>
    </lineage>
</organism>
<reference evidence="1" key="1">
    <citation type="submission" date="2021-05" db="EMBL/GenBank/DDBJ databases">
        <authorList>
            <person name="Pan Q."/>
            <person name="Jouanno E."/>
            <person name="Zahm M."/>
            <person name="Klopp C."/>
            <person name="Cabau C."/>
            <person name="Louis A."/>
            <person name="Berthelot C."/>
            <person name="Parey E."/>
            <person name="Roest Crollius H."/>
            <person name="Montfort J."/>
            <person name="Robinson-Rechavi M."/>
            <person name="Bouchez O."/>
            <person name="Lampietro C."/>
            <person name="Lopez Roques C."/>
            <person name="Donnadieu C."/>
            <person name="Postlethwait J."/>
            <person name="Bobe J."/>
            <person name="Dillon D."/>
            <person name="Chandos A."/>
            <person name="von Hippel F."/>
            <person name="Guiguen Y."/>
        </authorList>
    </citation>
    <scope>NUCLEOTIDE SEQUENCE</scope>
    <source>
        <strain evidence="1">YG-Jan2019</strain>
    </source>
</reference>
<name>A0ACC2FMW5_DALPE</name>
<dbReference type="Proteomes" id="UP001157502">
    <property type="component" value="Chromosome 25"/>
</dbReference>
<accession>A0ACC2FMW5</accession>
<evidence type="ECO:0000313" key="1">
    <source>
        <dbReference type="EMBL" id="KAJ7992580.1"/>
    </source>
</evidence>
<keyword evidence="2" id="KW-1185">Reference proteome</keyword>
<dbReference type="EMBL" id="CM055752">
    <property type="protein sequence ID" value="KAJ7992580.1"/>
    <property type="molecule type" value="Genomic_DNA"/>
</dbReference>